<evidence type="ECO:0000313" key="2">
    <source>
        <dbReference type="EMBL" id="KAK4197258.1"/>
    </source>
</evidence>
<reference evidence="2" key="1">
    <citation type="journal article" date="2023" name="Mol. Phylogenet. Evol.">
        <title>Genome-scale phylogeny and comparative genomics of the fungal order Sordariales.</title>
        <authorList>
            <person name="Hensen N."/>
            <person name="Bonometti L."/>
            <person name="Westerberg I."/>
            <person name="Brannstrom I.O."/>
            <person name="Guillou S."/>
            <person name="Cros-Aarteil S."/>
            <person name="Calhoun S."/>
            <person name="Haridas S."/>
            <person name="Kuo A."/>
            <person name="Mondo S."/>
            <person name="Pangilinan J."/>
            <person name="Riley R."/>
            <person name="LaButti K."/>
            <person name="Andreopoulos B."/>
            <person name="Lipzen A."/>
            <person name="Chen C."/>
            <person name="Yan M."/>
            <person name="Daum C."/>
            <person name="Ng V."/>
            <person name="Clum A."/>
            <person name="Steindorff A."/>
            <person name="Ohm R.A."/>
            <person name="Martin F."/>
            <person name="Silar P."/>
            <person name="Natvig D.O."/>
            <person name="Lalanne C."/>
            <person name="Gautier V."/>
            <person name="Ament-Velasquez S.L."/>
            <person name="Kruys A."/>
            <person name="Hutchinson M.I."/>
            <person name="Powell A.J."/>
            <person name="Barry K."/>
            <person name="Miller A.N."/>
            <person name="Grigoriev I.V."/>
            <person name="Debuchy R."/>
            <person name="Gladieux P."/>
            <person name="Hiltunen Thoren M."/>
            <person name="Johannesson H."/>
        </authorList>
    </citation>
    <scope>NUCLEOTIDE SEQUENCE</scope>
    <source>
        <strain evidence="2">CBS 315.58</strain>
    </source>
</reference>
<evidence type="ECO:0000313" key="3">
    <source>
        <dbReference type="Proteomes" id="UP001303160"/>
    </source>
</evidence>
<organism evidence="2 3">
    <name type="scientific">Triangularia verruculosa</name>
    <dbReference type="NCBI Taxonomy" id="2587418"/>
    <lineage>
        <taxon>Eukaryota</taxon>
        <taxon>Fungi</taxon>
        <taxon>Dikarya</taxon>
        <taxon>Ascomycota</taxon>
        <taxon>Pezizomycotina</taxon>
        <taxon>Sordariomycetes</taxon>
        <taxon>Sordariomycetidae</taxon>
        <taxon>Sordariales</taxon>
        <taxon>Podosporaceae</taxon>
        <taxon>Triangularia</taxon>
    </lineage>
</organism>
<feature type="transmembrane region" description="Helical" evidence="1">
    <location>
        <begin position="33"/>
        <end position="57"/>
    </location>
</feature>
<keyword evidence="3" id="KW-1185">Reference proteome</keyword>
<protein>
    <submittedName>
        <fullName evidence="2">Uncharacterized protein</fullName>
    </submittedName>
</protein>
<dbReference type="AlphaFoldDB" id="A0AAN7AS20"/>
<dbReference type="Proteomes" id="UP001303160">
    <property type="component" value="Unassembled WGS sequence"/>
</dbReference>
<accession>A0AAN7AS20</accession>
<keyword evidence="1" id="KW-0812">Transmembrane</keyword>
<comment type="caution">
    <text evidence="2">The sequence shown here is derived from an EMBL/GenBank/DDBJ whole genome shotgun (WGS) entry which is preliminary data.</text>
</comment>
<name>A0AAN7AS20_9PEZI</name>
<keyword evidence="1" id="KW-0472">Membrane</keyword>
<dbReference type="EMBL" id="MU863967">
    <property type="protein sequence ID" value="KAK4197258.1"/>
    <property type="molecule type" value="Genomic_DNA"/>
</dbReference>
<proteinExistence type="predicted"/>
<sequence length="59" mass="6945">MDGWLVCVVFYLGFVKRGRFFFFLLCKHGKVFWLYWGFGSIGMALLFSACNLCGFFIRE</sequence>
<gene>
    <name evidence="2" type="ORF">QBC40DRAFT_285918</name>
</gene>
<keyword evidence="1" id="KW-1133">Transmembrane helix</keyword>
<evidence type="ECO:0000256" key="1">
    <source>
        <dbReference type="SAM" id="Phobius"/>
    </source>
</evidence>
<reference evidence="2" key="2">
    <citation type="submission" date="2023-05" db="EMBL/GenBank/DDBJ databases">
        <authorList>
            <consortium name="Lawrence Berkeley National Laboratory"/>
            <person name="Steindorff A."/>
            <person name="Hensen N."/>
            <person name="Bonometti L."/>
            <person name="Westerberg I."/>
            <person name="Brannstrom I.O."/>
            <person name="Guillou S."/>
            <person name="Cros-Aarteil S."/>
            <person name="Calhoun S."/>
            <person name="Haridas S."/>
            <person name="Kuo A."/>
            <person name="Mondo S."/>
            <person name="Pangilinan J."/>
            <person name="Riley R."/>
            <person name="Labutti K."/>
            <person name="Andreopoulos B."/>
            <person name="Lipzen A."/>
            <person name="Chen C."/>
            <person name="Yanf M."/>
            <person name="Daum C."/>
            <person name="Ng V."/>
            <person name="Clum A."/>
            <person name="Ohm R."/>
            <person name="Martin F."/>
            <person name="Silar P."/>
            <person name="Natvig D."/>
            <person name="Lalanne C."/>
            <person name="Gautier V."/>
            <person name="Ament-Velasquez S.L."/>
            <person name="Kruys A."/>
            <person name="Hutchinson M.I."/>
            <person name="Powell A.J."/>
            <person name="Barry K."/>
            <person name="Miller A.N."/>
            <person name="Grigoriev I.V."/>
            <person name="Debuchy R."/>
            <person name="Gladieux P."/>
            <person name="Thoren M.H."/>
            <person name="Johannesson H."/>
        </authorList>
    </citation>
    <scope>NUCLEOTIDE SEQUENCE</scope>
    <source>
        <strain evidence="2">CBS 315.58</strain>
    </source>
</reference>